<name>A4J9S3_DESRM</name>
<keyword evidence="7 10" id="KW-0472">Membrane</keyword>
<sequence>MFGWFDAIVDGMTALMNWLYGFTVSFGFPSYALAIILLTIFIKVVLYPLSKKQMHSMVMMQKLAPEIKAIQDKYKNKDPQMMQQKIMELYKEHNVNPMAGCLPLLVQMPILIALYRALYAFPFKNPDHAHFFWVESLSKTGDIPLALLAAATTYLQSKLTTNTQDQTQKTMLYTMPLFIGWIAHTVPAGLALYWVVFNTVGAIQQWIINKETLHLKEGVTGVEGSRKSR</sequence>
<dbReference type="CDD" id="cd20070">
    <property type="entry name" value="5TM_YidC_Alb3"/>
    <property type="match status" value="1"/>
</dbReference>
<feature type="transmembrane region" description="Helical" evidence="10">
    <location>
        <begin position="28"/>
        <end position="49"/>
    </location>
</feature>
<dbReference type="PRINTS" id="PR00701">
    <property type="entry name" value="60KDINNERMP"/>
</dbReference>
<keyword evidence="4 9" id="KW-0812">Transmembrane</keyword>
<evidence type="ECO:0000256" key="8">
    <source>
        <dbReference type="ARBA" id="ARBA00023186"/>
    </source>
</evidence>
<dbReference type="AlphaFoldDB" id="A4J9S3"/>
<accession>A4J9S3</accession>
<dbReference type="InterPro" id="IPR047196">
    <property type="entry name" value="YidC_ALB_C"/>
</dbReference>
<evidence type="ECO:0000256" key="3">
    <source>
        <dbReference type="ARBA" id="ARBA00022475"/>
    </source>
</evidence>
<organism evidence="12 13">
    <name type="scientific">Desulforamulus reducens (strain ATCC BAA-1160 / DSM 100696 / MI-1)</name>
    <name type="common">Desulfotomaculum reducens</name>
    <dbReference type="NCBI Taxonomy" id="349161"/>
    <lineage>
        <taxon>Bacteria</taxon>
        <taxon>Bacillati</taxon>
        <taxon>Bacillota</taxon>
        <taxon>Clostridia</taxon>
        <taxon>Eubacteriales</taxon>
        <taxon>Peptococcaceae</taxon>
        <taxon>Desulforamulus</taxon>
    </lineage>
</organism>
<dbReference type="eggNOG" id="COG0706">
    <property type="taxonomic scope" value="Bacteria"/>
</dbReference>
<evidence type="ECO:0000256" key="7">
    <source>
        <dbReference type="ARBA" id="ARBA00023136"/>
    </source>
</evidence>
<feature type="transmembrane region" description="Helical" evidence="10">
    <location>
        <begin position="178"/>
        <end position="197"/>
    </location>
</feature>
<evidence type="ECO:0000313" key="13">
    <source>
        <dbReference type="Proteomes" id="UP000001556"/>
    </source>
</evidence>
<keyword evidence="6 10" id="KW-1133">Transmembrane helix</keyword>
<dbReference type="STRING" id="349161.Dred_3326"/>
<comment type="similarity">
    <text evidence="9">Belongs to the OXA1/ALB3/YidC family.</text>
</comment>
<proteinExistence type="inferred from homology"/>
<feature type="transmembrane region" description="Helical" evidence="10">
    <location>
        <begin position="95"/>
        <end position="118"/>
    </location>
</feature>
<dbReference type="GO" id="GO:0005886">
    <property type="term" value="C:plasma membrane"/>
    <property type="evidence" value="ECO:0007669"/>
    <property type="project" value="UniProtKB-SubCell"/>
</dbReference>
<dbReference type="GO" id="GO:0032977">
    <property type="term" value="F:membrane insertase activity"/>
    <property type="evidence" value="ECO:0007669"/>
    <property type="project" value="InterPro"/>
</dbReference>
<keyword evidence="2" id="KW-0813">Transport</keyword>
<dbReference type="NCBIfam" id="TIGR03592">
    <property type="entry name" value="yidC_oxa1_cterm"/>
    <property type="match status" value="1"/>
</dbReference>
<gene>
    <name evidence="12" type="ordered locus">Dred_3326</name>
</gene>
<feature type="domain" description="Membrane insertase YidC/Oxa/ALB C-terminal" evidence="11">
    <location>
        <begin position="31"/>
        <end position="210"/>
    </location>
</feature>
<evidence type="ECO:0000256" key="1">
    <source>
        <dbReference type="ARBA" id="ARBA00004651"/>
    </source>
</evidence>
<dbReference type="RefSeq" id="WP_011879611.1">
    <property type="nucleotide sequence ID" value="NC_009253.1"/>
</dbReference>
<keyword evidence="3" id="KW-1003">Cell membrane</keyword>
<dbReference type="InterPro" id="IPR001708">
    <property type="entry name" value="YidC/ALB3/OXA1/COX18"/>
</dbReference>
<evidence type="ECO:0000256" key="9">
    <source>
        <dbReference type="RuleBase" id="RU003945"/>
    </source>
</evidence>
<dbReference type="PANTHER" id="PTHR12428:SF65">
    <property type="entry name" value="CYTOCHROME C OXIDASE ASSEMBLY PROTEIN COX18, MITOCHONDRIAL"/>
    <property type="match status" value="1"/>
</dbReference>
<comment type="subcellular location">
    <subcellularLocation>
        <location evidence="1">Cell membrane</location>
        <topology evidence="1">Multi-pass membrane protein</topology>
    </subcellularLocation>
    <subcellularLocation>
        <location evidence="9">Membrane</location>
        <topology evidence="9">Multi-pass membrane protein</topology>
    </subcellularLocation>
</comment>
<protein>
    <submittedName>
        <fullName evidence="12">Protein translocase subunit yidC</fullName>
    </submittedName>
</protein>
<dbReference type="EMBL" id="CP000612">
    <property type="protein sequence ID" value="ABO51826.1"/>
    <property type="molecule type" value="Genomic_DNA"/>
</dbReference>
<evidence type="ECO:0000256" key="2">
    <source>
        <dbReference type="ARBA" id="ARBA00022448"/>
    </source>
</evidence>
<evidence type="ECO:0000256" key="5">
    <source>
        <dbReference type="ARBA" id="ARBA00022927"/>
    </source>
</evidence>
<evidence type="ECO:0000256" key="10">
    <source>
        <dbReference type="SAM" id="Phobius"/>
    </source>
</evidence>
<dbReference type="Proteomes" id="UP000001556">
    <property type="component" value="Chromosome"/>
</dbReference>
<dbReference type="KEGG" id="drm:Dred_3326"/>
<dbReference type="HOGENOM" id="CLU_036138_4_1_9"/>
<dbReference type="PANTHER" id="PTHR12428">
    <property type="entry name" value="OXA1"/>
    <property type="match status" value="1"/>
</dbReference>
<evidence type="ECO:0000256" key="6">
    <source>
        <dbReference type="ARBA" id="ARBA00022989"/>
    </source>
</evidence>
<evidence type="ECO:0000256" key="4">
    <source>
        <dbReference type="ARBA" id="ARBA00022692"/>
    </source>
</evidence>
<keyword evidence="13" id="KW-1185">Reference proteome</keyword>
<evidence type="ECO:0000313" key="12">
    <source>
        <dbReference type="EMBL" id="ABO51826.1"/>
    </source>
</evidence>
<reference evidence="12 13" key="1">
    <citation type="submission" date="2007-03" db="EMBL/GenBank/DDBJ databases">
        <title>Complete sequence of Desulfotomaculum reducens MI-1.</title>
        <authorList>
            <consortium name="US DOE Joint Genome Institute"/>
            <person name="Copeland A."/>
            <person name="Lucas S."/>
            <person name="Lapidus A."/>
            <person name="Barry K."/>
            <person name="Detter J.C."/>
            <person name="Glavina del Rio T."/>
            <person name="Hammon N."/>
            <person name="Israni S."/>
            <person name="Dalin E."/>
            <person name="Tice H."/>
            <person name="Pitluck S."/>
            <person name="Sims D."/>
            <person name="Brettin T."/>
            <person name="Bruce D."/>
            <person name="Han C."/>
            <person name="Tapia R."/>
            <person name="Schmutz J."/>
            <person name="Larimer F."/>
            <person name="Land M."/>
            <person name="Hauser L."/>
            <person name="Kyrpides N."/>
            <person name="Kim E."/>
            <person name="Tebo B.M."/>
            <person name="Richardson P."/>
        </authorList>
    </citation>
    <scope>NUCLEOTIDE SEQUENCE [LARGE SCALE GENOMIC DNA]</scope>
    <source>
        <strain evidence="12 13">MI-1</strain>
    </source>
</reference>
<dbReference type="GO" id="GO:0015031">
    <property type="term" value="P:protein transport"/>
    <property type="evidence" value="ECO:0007669"/>
    <property type="project" value="UniProtKB-KW"/>
</dbReference>
<keyword evidence="8" id="KW-0143">Chaperone</keyword>
<evidence type="ECO:0000259" key="11">
    <source>
        <dbReference type="Pfam" id="PF02096"/>
    </source>
</evidence>
<dbReference type="GO" id="GO:0051205">
    <property type="term" value="P:protein insertion into membrane"/>
    <property type="evidence" value="ECO:0007669"/>
    <property type="project" value="TreeGrafter"/>
</dbReference>
<dbReference type="OrthoDB" id="9780552at2"/>
<dbReference type="InterPro" id="IPR028055">
    <property type="entry name" value="YidC/Oxa/ALB_C"/>
</dbReference>
<dbReference type="Pfam" id="PF02096">
    <property type="entry name" value="60KD_IMP"/>
    <property type="match status" value="1"/>
</dbReference>
<keyword evidence="5" id="KW-0653">Protein transport</keyword>